<gene>
    <name evidence="2" type="ORF">ACEN37_00295</name>
</gene>
<keyword evidence="1" id="KW-0812">Transmembrane</keyword>
<evidence type="ECO:0000256" key="1">
    <source>
        <dbReference type="SAM" id="Phobius"/>
    </source>
</evidence>
<keyword evidence="1" id="KW-0472">Membrane</keyword>
<sequence length="30" mass="3309">MSDALQLMMGFGMLIVALISLIVSINRKDK</sequence>
<name>A0ABW8UG94_9LACT</name>
<evidence type="ECO:0000313" key="2">
    <source>
        <dbReference type="EMBL" id="MFL2101682.1"/>
    </source>
</evidence>
<protein>
    <submittedName>
        <fullName evidence="2">Holin-like toxin</fullName>
    </submittedName>
</protein>
<dbReference type="EMBL" id="JBGQQK010000001">
    <property type="protein sequence ID" value="MFL2101682.1"/>
    <property type="molecule type" value="Genomic_DNA"/>
</dbReference>
<dbReference type="RefSeq" id="WP_259655050.1">
    <property type="nucleotide sequence ID" value="NZ_BKBH01000016.1"/>
</dbReference>
<keyword evidence="1" id="KW-1133">Transmembrane helix</keyword>
<accession>A0ABW8UG94</accession>
<keyword evidence="3" id="KW-1185">Reference proteome</keyword>
<feature type="transmembrane region" description="Helical" evidence="1">
    <location>
        <begin position="6"/>
        <end position="25"/>
    </location>
</feature>
<reference evidence="2 3" key="1">
    <citation type="submission" date="2024-08" db="EMBL/GenBank/DDBJ databases">
        <authorList>
            <person name="Arias E."/>
        </authorList>
    </citation>
    <scope>NUCLEOTIDE SEQUENCE [LARGE SCALE GENOMIC DNA]</scope>
    <source>
        <strain evidence="2 3">FAM 24106</strain>
    </source>
</reference>
<dbReference type="Pfam" id="PF16935">
    <property type="entry name" value="Hol_Tox"/>
    <property type="match status" value="1"/>
</dbReference>
<dbReference type="InterPro" id="IPR031616">
    <property type="entry name" value="BsrE-like"/>
</dbReference>
<comment type="caution">
    <text evidence="2">The sequence shown here is derived from an EMBL/GenBank/DDBJ whole genome shotgun (WGS) entry which is preliminary data.</text>
</comment>
<proteinExistence type="predicted"/>
<dbReference type="Proteomes" id="UP001625374">
    <property type="component" value="Unassembled WGS sequence"/>
</dbReference>
<organism evidence="2 3">
    <name type="scientific">Marinilactibacillus psychrotolerans</name>
    <dbReference type="NCBI Taxonomy" id="191770"/>
    <lineage>
        <taxon>Bacteria</taxon>
        <taxon>Bacillati</taxon>
        <taxon>Bacillota</taxon>
        <taxon>Bacilli</taxon>
        <taxon>Lactobacillales</taxon>
        <taxon>Carnobacteriaceae</taxon>
        <taxon>Marinilactibacillus</taxon>
    </lineage>
</organism>
<evidence type="ECO:0000313" key="3">
    <source>
        <dbReference type="Proteomes" id="UP001625374"/>
    </source>
</evidence>